<gene>
    <name evidence="1" type="ORF">KTH90_24445</name>
</gene>
<accession>A0ABS6KF98</accession>
<evidence type="ECO:0000313" key="2">
    <source>
        <dbReference type="Proteomes" id="UP001314681"/>
    </source>
</evidence>
<keyword evidence="2" id="KW-1185">Reference proteome</keyword>
<sequence length="198" mass="23797">MDLFIPKETLDMLSYKSTLGRSLKQISLRETPLQNILEDIEKYRASYIDVLIQENLIGSRFKSDDSIMRKYEKTIRIGGGFKQCFNDILGFRLRFDQYPEEYPDHFRVVDLRNGKTVDDGYRAIHLYYQRDNLAYPIEIQLWCGEDYLFNIWSHRYIYKYKEAEIGKLLYKEYTAKIICCEQGFIERLKYWEGELNGR</sequence>
<name>A0ABS6KF98_9FIRM</name>
<evidence type="ECO:0000313" key="1">
    <source>
        <dbReference type="EMBL" id="MBU9729144.1"/>
    </source>
</evidence>
<dbReference type="SUPFAM" id="SSF81301">
    <property type="entry name" value="Nucleotidyltransferase"/>
    <property type="match status" value="1"/>
</dbReference>
<dbReference type="InterPro" id="IPR043519">
    <property type="entry name" value="NT_sf"/>
</dbReference>
<reference evidence="1 2" key="1">
    <citation type="submission" date="2021-06" db="EMBL/GenBank/DDBJ databases">
        <title>Description of novel taxa of the family Lachnospiraceae.</title>
        <authorList>
            <person name="Chaplin A.V."/>
            <person name="Sokolova S.R."/>
            <person name="Pikina A.P."/>
            <person name="Korzhanova M."/>
            <person name="Belova V."/>
            <person name="Korostin D."/>
            <person name="Efimov B.A."/>
        </authorList>
    </citation>
    <scope>NUCLEOTIDE SEQUENCE [LARGE SCALE GENOMIC DNA]</scope>
    <source>
        <strain evidence="1 2">ASD4241</strain>
    </source>
</reference>
<protein>
    <recommendedName>
        <fullName evidence="3">RelA/SpoT domain-containing protein</fullName>
    </recommendedName>
</protein>
<dbReference type="RefSeq" id="WP_158355067.1">
    <property type="nucleotide sequence ID" value="NZ_JAHQCX010000030.1"/>
</dbReference>
<proteinExistence type="predicted"/>
<comment type="caution">
    <text evidence="1">The sequence shown here is derived from an EMBL/GenBank/DDBJ whole genome shotgun (WGS) entry which is preliminary data.</text>
</comment>
<dbReference type="Proteomes" id="UP001314681">
    <property type="component" value="Unassembled WGS sequence"/>
</dbReference>
<dbReference type="EMBL" id="JAHQCX010000030">
    <property type="protein sequence ID" value="MBU9729144.1"/>
    <property type="molecule type" value="Genomic_DNA"/>
</dbReference>
<organism evidence="1 2">
    <name type="scientific">Diplocloster modestus</name>
    <dbReference type="NCBI Taxonomy" id="2850322"/>
    <lineage>
        <taxon>Bacteria</taxon>
        <taxon>Bacillati</taxon>
        <taxon>Bacillota</taxon>
        <taxon>Clostridia</taxon>
        <taxon>Lachnospirales</taxon>
        <taxon>Lachnospiraceae</taxon>
        <taxon>Diplocloster</taxon>
    </lineage>
</organism>
<evidence type="ECO:0008006" key="3">
    <source>
        <dbReference type="Google" id="ProtNLM"/>
    </source>
</evidence>